<dbReference type="Proteomes" id="UP001062846">
    <property type="component" value="Chromosome 7"/>
</dbReference>
<name>A0ACC0MXQ7_RHOML</name>
<dbReference type="EMBL" id="CM046394">
    <property type="protein sequence ID" value="KAI8545277.1"/>
    <property type="molecule type" value="Genomic_DNA"/>
</dbReference>
<protein>
    <submittedName>
        <fullName evidence="1">Uncharacterized protein</fullName>
    </submittedName>
</protein>
<gene>
    <name evidence="1" type="ORF">RHMOL_Rhmol07G0029100</name>
</gene>
<keyword evidence="2" id="KW-1185">Reference proteome</keyword>
<evidence type="ECO:0000313" key="1">
    <source>
        <dbReference type="EMBL" id="KAI8545277.1"/>
    </source>
</evidence>
<evidence type="ECO:0000313" key="2">
    <source>
        <dbReference type="Proteomes" id="UP001062846"/>
    </source>
</evidence>
<reference evidence="1" key="1">
    <citation type="submission" date="2022-02" db="EMBL/GenBank/DDBJ databases">
        <title>Plant Genome Project.</title>
        <authorList>
            <person name="Zhang R.-G."/>
        </authorList>
    </citation>
    <scope>NUCLEOTIDE SEQUENCE</scope>
    <source>
        <strain evidence="1">AT1</strain>
    </source>
</reference>
<accession>A0ACC0MXQ7</accession>
<organism evidence="1 2">
    <name type="scientific">Rhododendron molle</name>
    <name type="common">Chinese azalea</name>
    <name type="synonym">Azalea mollis</name>
    <dbReference type="NCBI Taxonomy" id="49168"/>
    <lineage>
        <taxon>Eukaryota</taxon>
        <taxon>Viridiplantae</taxon>
        <taxon>Streptophyta</taxon>
        <taxon>Embryophyta</taxon>
        <taxon>Tracheophyta</taxon>
        <taxon>Spermatophyta</taxon>
        <taxon>Magnoliopsida</taxon>
        <taxon>eudicotyledons</taxon>
        <taxon>Gunneridae</taxon>
        <taxon>Pentapetalae</taxon>
        <taxon>asterids</taxon>
        <taxon>Ericales</taxon>
        <taxon>Ericaceae</taxon>
        <taxon>Ericoideae</taxon>
        <taxon>Rhodoreae</taxon>
        <taxon>Rhododendron</taxon>
    </lineage>
</organism>
<proteinExistence type="predicted"/>
<comment type="caution">
    <text evidence="1">The sequence shown here is derived from an EMBL/GenBank/DDBJ whole genome shotgun (WGS) entry which is preliminary data.</text>
</comment>
<sequence length="1007" mass="111920">MASGYRNGVHKGGTVKVDRPVSAPPSSLRPSSSFKSHRPPPPVRRSSPSSLGGASAKYDDSGLRLVDSPSQSDASIVAALILECDLETFSGRVRVAVRLRPRNDEELEADADFADCVELQPELKRLKLRKNNWDSDTYEFDEVLTEFASQKRVYEVVAKPVVESVLDGYNGTVMAYGQTGTGKTHTLGRLGDEDTSARGIMVRAMEDIIADITPETDSISVSYLQIYMETIQDLLNPANNNIAIVEDPKTGDVSLPGASLAEIRDQQSFMELLRLGEAHRFAANTKMNTESSRSHAILMVHVKKSVLGAEAAFSYENDNTYQSVNNFKPPVIRTGKLFLVDLAGSERIHKSGSEGHTLEEAKSINLSLSALGKCINALAENSAHVPVRDSKLTRLLRDSFGGTARTSLIVTIGPSPRHRAETASTILFGQRAMKVENMLKIKEEFDYKSLSRRLDIQLDKLIAENERQQKAFEDEIERINLEAQSRISEAERKFADALERERVNCQMDYMESIKKLEEKWVLNQEKHGKNGFTNGSYSGEVARLEPSVIRYASFLKQLLCIYCLRIFEVQAQVYENHMEILLLCAEKKASSLTSRLNNLTILTCQAVCTSSKKIVDLAPIGSALKGLLGRRSENYGSSCIRQLKQISTDFLKFLVASINGKLISNLLFWYAALYGSFHYLKHKDDDEVRQKKRLEEEVMVLRSQLSQLTFEADQMEREFDERALAFPNSVGFLLEAINGHMAQITNLHEQVGLQKIFSLLESEDPNVRIHAVKVVANLAAEEANQQRIVEAGGLTSLLMLLRSLEDETVRRVAAGAIANLAMNEANQEFIMAEGGIKLLAMTAADAEDPQTLRMVAGAIANLCGNDKLQMRLRSEGGIKALLQMVRCRHPDVLSQVARGIANFAKCESRVSTHGTKNGRSILIEDGALPWIVQNSNNEASLIRRHTELALCHLAQHEVNAKDMISGGALWELVRISRDCSREDIKALARRTMTSSPTFYAELRQEVD</sequence>